<dbReference type="Pfam" id="PF03743">
    <property type="entry name" value="TrbI"/>
    <property type="match status" value="1"/>
</dbReference>
<reference evidence="3" key="1">
    <citation type="submission" date="2023-02" db="EMBL/GenBank/DDBJ databases">
        <title>Description of Herbaspirillum huttiense subsp. nephrolepsisexaltata and Herbaspirillum huttiense subsp. lycopersicon.</title>
        <authorList>
            <person name="Poudel M."/>
            <person name="Sharma A."/>
            <person name="Goss E."/>
            <person name="Tapia J.H."/>
            <person name="Harmon C.M."/>
            <person name="Jones J.B."/>
        </authorList>
    </citation>
    <scope>NUCLEOTIDE SEQUENCE</scope>
    <source>
        <strain evidence="3">NC40101</strain>
    </source>
</reference>
<dbReference type="CDD" id="cd16430">
    <property type="entry name" value="TraB"/>
    <property type="match status" value="1"/>
</dbReference>
<dbReference type="InterPro" id="IPR005498">
    <property type="entry name" value="T4SS_VirB10/TraB/TrbI"/>
</dbReference>
<feature type="compositionally biased region" description="Low complexity" evidence="1">
    <location>
        <begin position="186"/>
        <end position="199"/>
    </location>
</feature>
<dbReference type="EMBL" id="JAVRAA010000005">
    <property type="protein sequence ID" value="MDT0337385.1"/>
    <property type="molecule type" value="Genomic_DNA"/>
</dbReference>
<proteinExistence type="predicted"/>
<dbReference type="RefSeq" id="WP_284076854.1">
    <property type="nucleotide sequence ID" value="NZ_JAVLSM010000007.1"/>
</dbReference>
<feature type="transmembrane region" description="Helical" evidence="2">
    <location>
        <begin position="20"/>
        <end position="41"/>
    </location>
</feature>
<evidence type="ECO:0000256" key="2">
    <source>
        <dbReference type="SAM" id="Phobius"/>
    </source>
</evidence>
<dbReference type="AlphaFoldDB" id="A0AAE4G901"/>
<feature type="region of interest" description="Disordered" evidence="1">
    <location>
        <begin position="135"/>
        <end position="199"/>
    </location>
</feature>
<accession>A0AAE4G901</accession>
<evidence type="ECO:0000256" key="1">
    <source>
        <dbReference type="SAM" id="MobiDB-lite"/>
    </source>
</evidence>
<name>A0AAE4G901_9BURK</name>
<keyword evidence="2" id="KW-0472">Membrane</keyword>
<keyword evidence="2" id="KW-0812">Transmembrane</keyword>
<sequence>MSAGISEKLKEKWLSLKPPARAAIAIGLLLVVLFLISKFFIRPGEAPVRVRNAPTASNSLLLPKPKDVTNEQLVGMVNRLQSDIGTMKDKTESMQKSFASAMEAKDKELAASKTSSASADLTKEVMDLRSEVAALKAKEDKPTPSAKGKSPDLDDPLQLPSADSTGEKQAAEPAAPRIRVTGTPSAQIKEPAKAAAKPNPYLPATSFFEAMLMNGMDAPTSSAAQKNPTPAMLRIKTEAILPNKYRYDIRECFALVSGYGVLSSERAQLRTETLSCVTEGGKVLESRVDGYIVGEDGRVGMRGRLVSKQGQLIAKSLAAGVLSGFSQALTPTAIPRLEIGGGSGSIQTQTAGLDTIAETGVAKGFSTAANSASKFFLDMAKEMTPVVEIDAGRKVTIVLTKGVELK</sequence>
<organism evidence="3">
    <name type="scientific">Herbaspirillum huttiense subsp. nephrolepidis</name>
    <dbReference type="NCBI Taxonomy" id="3075126"/>
    <lineage>
        <taxon>Bacteria</taxon>
        <taxon>Pseudomonadati</taxon>
        <taxon>Pseudomonadota</taxon>
        <taxon>Betaproteobacteria</taxon>
        <taxon>Burkholderiales</taxon>
        <taxon>Oxalobacteraceae</taxon>
        <taxon>Herbaspirillum</taxon>
    </lineage>
</organism>
<protein>
    <submittedName>
        <fullName evidence="3">TraB/VirB10 family protein</fullName>
    </submittedName>
</protein>
<gene>
    <name evidence="3" type="ORF">RJN63_11145</name>
</gene>
<keyword evidence="2" id="KW-1133">Transmembrane helix</keyword>
<evidence type="ECO:0000313" key="3">
    <source>
        <dbReference type="EMBL" id="MDT0337385.1"/>
    </source>
</evidence>
<comment type="caution">
    <text evidence="3">The sequence shown here is derived from an EMBL/GenBank/DDBJ whole genome shotgun (WGS) entry which is preliminary data.</text>
</comment>